<evidence type="ECO:0000313" key="1">
    <source>
        <dbReference type="EMBL" id="SFT89343.1"/>
    </source>
</evidence>
<evidence type="ECO:0008006" key="3">
    <source>
        <dbReference type="Google" id="ProtNLM"/>
    </source>
</evidence>
<name>A0A1I7BQC8_9FLAO</name>
<organism evidence="1 2">
    <name type="scientific">Lishizhenia tianjinensis</name>
    <dbReference type="NCBI Taxonomy" id="477690"/>
    <lineage>
        <taxon>Bacteria</taxon>
        <taxon>Pseudomonadati</taxon>
        <taxon>Bacteroidota</taxon>
        <taxon>Flavobacteriia</taxon>
        <taxon>Flavobacteriales</taxon>
        <taxon>Crocinitomicaceae</taxon>
        <taxon>Lishizhenia</taxon>
    </lineage>
</organism>
<sequence>MKNNRIAGFAFIAAAGLYTTSCDLVKDVDYTVTPDPLEMHGDSVRVKVDITFPEKSINKRAYAEITPMIGETALKPIAVKGEKATANGEAIPYKAGKTITYTDVVAYTPDMKVSSLDVTGKVFKGDSENAQLDRTKIAEATIVTPLLVNKDFQVIYAADKFERVTQELYNADIHFTKGRHNVRTTELSEQDIKDFLAWLTEEQGNERLKIKTINIVGYASIEGEIIKNGNLSIDRATAAKEAIMKLAAKKGVANEAAQNDASYVTTGRGEDFEGFKEALALADDINDSDKQLVLRILESYKDPVQREQEIKNLGATFTSMDKNIFPMQRRAEINVEYEKTGYTDEELVALTKNNIDTLKIEELMFAATLVEDLNEKLRIYKEGQRLFPNDYRVFNNAGVVLYMQGNVADAKTEFNAAKNIEEAAEVMNNLGAVAGVNGDRAAAKNLLNAANGAGEEVGYNQGILAIQDGDYASAVSNFGSNDSFNKALAQLLNGDANAATATISNSADASSAQGYYLMAIAAARQDDLTNVVSNLKNCFNQDAAYKQTALEDREFLAYAENTAFTAIIK</sequence>
<dbReference type="Gene3D" id="1.25.40.10">
    <property type="entry name" value="Tetratricopeptide repeat domain"/>
    <property type="match status" value="1"/>
</dbReference>
<accession>A0A1I7BQC8</accession>
<dbReference type="EMBL" id="FPAS01000006">
    <property type="protein sequence ID" value="SFT89343.1"/>
    <property type="molecule type" value="Genomic_DNA"/>
</dbReference>
<gene>
    <name evidence="1" type="ORF">SAMN05216474_2991</name>
</gene>
<proteinExistence type="predicted"/>
<reference evidence="1 2" key="1">
    <citation type="submission" date="2016-10" db="EMBL/GenBank/DDBJ databases">
        <authorList>
            <person name="de Groot N.N."/>
        </authorList>
    </citation>
    <scope>NUCLEOTIDE SEQUENCE [LARGE SCALE GENOMIC DNA]</scope>
    <source>
        <strain evidence="1 2">CGMCC 1.7005</strain>
    </source>
</reference>
<dbReference type="SUPFAM" id="SSF48452">
    <property type="entry name" value="TPR-like"/>
    <property type="match status" value="1"/>
</dbReference>
<dbReference type="AlphaFoldDB" id="A0A1I7BQC8"/>
<dbReference type="InterPro" id="IPR036737">
    <property type="entry name" value="OmpA-like_sf"/>
</dbReference>
<dbReference type="InterPro" id="IPR011990">
    <property type="entry name" value="TPR-like_helical_dom_sf"/>
</dbReference>
<dbReference type="Gene3D" id="3.30.1330.60">
    <property type="entry name" value="OmpA-like domain"/>
    <property type="match status" value="1"/>
</dbReference>
<dbReference type="RefSeq" id="WP_090252709.1">
    <property type="nucleotide sequence ID" value="NZ_FPAS01000006.1"/>
</dbReference>
<evidence type="ECO:0000313" key="2">
    <source>
        <dbReference type="Proteomes" id="UP000236454"/>
    </source>
</evidence>
<protein>
    <recommendedName>
        <fullName evidence="3">Tetratricopeptide repeat-containing protein</fullName>
    </recommendedName>
</protein>
<keyword evidence="2" id="KW-1185">Reference proteome</keyword>
<dbReference type="Proteomes" id="UP000236454">
    <property type="component" value="Unassembled WGS sequence"/>
</dbReference>
<dbReference type="OrthoDB" id="1465834at2"/>
<dbReference type="STRING" id="477690.SAMN05216474_2991"/>